<dbReference type="UniPathway" id="UPA00973"/>
<comment type="similarity">
    <text evidence="4 20">In the C-terminal section; belongs to the transferase hexapeptide repeat family.</text>
</comment>
<dbReference type="GO" id="GO:0009245">
    <property type="term" value="P:lipid A biosynthetic process"/>
    <property type="evidence" value="ECO:0007669"/>
    <property type="project" value="UniProtKB-UniRule"/>
</dbReference>
<dbReference type="GO" id="GO:0006048">
    <property type="term" value="P:UDP-N-acetylglucosamine biosynthetic process"/>
    <property type="evidence" value="ECO:0007669"/>
    <property type="project" value="UniProtKB-UniPathway"/>
</dbReference>
<protein>
    <recommendedName>
        <fullName evidence="20">Bifunctional protein GlmU</fullName>
    </recommendedName>
    <domain>
        <recommendedName>
            <fullName evidence="20">UDP-N-acetylglucosamine pyrophosphorylase</fullName>
            <ecNumber evidence="20">2.7.7.23</ecNumber>
        </recommendedName>
        <alternativeName>
            <fullName evidence="20">N-acetylglucosamine-1-phosphate uridyltransferase</fullName>
        </alternativeName>
    </domain>
    <domain>
        <recommendedName>
            <fullName evidence="20">Glucosamine-1-phosphate N-acetyltransferase</fullName>
            <ecNumber evidence="20">2.3.1.157</ecNumber>
        </recommendedName>
    </domain>
</protein>
<dbReference type="PANTHER" id="PTHR43584:SF3">
    <property type="entry name" value="BIFUNCTIONAL PROTEIN GLMU"/>
    <property type="match status" value="1"/>
</dbReference>
<evidence type="ECO:0000256" key="5">
    <source>
        <dbReference type="ARBA" id="ARBA00007947"/>
    </source>
</evidence>
<feature type="domain" description="Nucleotidyl transferase" evidence="21">
    <location>
        <begin position="5"/>
        <end position="216"/>
    </location>
</feature>
<comment type="caution">
    <text evidence="20">Lacks conserved residue(s) required for the propagation of feature annotation.</text>
</comment>
<evidence type="ECO:0000256" key="12">
    <source>
        <dbReference type="ARBA" id="ARBA00022960"/>
    </source>
</evidence>
<dbReference type="InterPro" id="IPR029044">
    <property type="entry name" value="Nucleotide-diphossugar_trans"/>
</dbReference>
<dbReference type="InterPro" id="IPR018357">
    <property type="entry name" value="Hexapep_transf_CS"/>
</dbReference>
<evidence type="ECO:0000313" key="23">
    <source>
        <dbReference type="EMBL" id="SHE32908.1"/>
    </source>
</evidence>
<dbReference type="EMBL" id="FQUW01000004">
    <property type="protein sequence ID" value="SHE32908.1"/>
    <property type="molecule type" value="Genomic_DNA"/>
</dbReference>
<evidence type="ECO:0000256" key="15">
    <source>
        <dbReference type="ARBA" id="ARBA00023315"/>
    </source>
</evidence>
<feature type="domain" description="Mannose-1-phosphate guanyltransferase C-terminal" evidence="22">
    <location>
        <begin position="264"/>
        <end position="354"/>
    </location>
</feature>
<evidence type="ECO:0000256" key="17">
    <source>
        <dbReference type="ARBA" id="ARBA00048247"/>
    </source>
</evidence>
<dbReference type="GO" id="GO:0003977">
    <property type="term" value="F:UDP-N-acetylglucosamine diphosphorylase activity"/>
    <property type="evidence" value="ECO:0007669"/>
    <property type="project" value="UniProtKB-UniRule"/>
</dbReference>
<keyword evidence="8 20" id="KW-0548">Nucleotidyltransferase</keyword>
<accession>A0A1M4SL83</accession>
<dbReference type="InterPro" id="IPR001451">
    <property type="entry name" value="Hexapep"/>
</dbReference>
<keyword evidence="13 20" id="KW-0573">Peptidoglycan synthesis</keyword>
<dbReference type="InterPro" id="IPR005835">
    <property type="entry name" value="NTP_transferase_dom"/>
</dbReference>
<evidence type="ECO:0000313" key="24">
    <source>
        <dbReference type="Proteomes" id="UP000184196"/>
    </source>
</evidence>
<evidence type="ECO:0000256" key="3">
    <source>
        <dbReference type="ARBA" id="ARBA00005208"/>
    </source>
</evidence>
<dbReference type="GO" id="GO:0000287">
    <property type="term" value="F:magnesium ion binding"/>
    <property type="evidence" value="ECO:0007669"/>
    <property type="project" value="UniProtKB-UniRule"/>
</dbReference>
<feature type="binding site" evidence="20">
    <location>
        <position position="227"/>
    </location>
    <ligand>
        <name>UDP-N-acetyl-alpha-D-glucosamine</name>
        <dbReference type="ChEBI" id="CHEBI:57705"/>
    </ligand>
</feature>
<evidence type="ECO:0000259" key="22">
    <source>
        <dbReference type="Pfam" id="PF25087"/>
    </source>
</evidence>
<feature type="binding site" evidence="20">
    <location>
        <position position="365"/>
    </location>
    <ligand>
        <name>UDP-N-acetyl-alpha-D-glucosamine</name>
        <dbReference type="ChEBI" id="CHEBI:57705"/>
    </ligand>
</feature>
<dbReference type="AlphaFoldDB" id="A0A1M4SL83"/>
<dbReference type="Pfam" id="PF00483">
    <property type="entry name" value="NTP_transferase"/>
    <property type="match status" value="1"/>
</dbReference>
<dbReference type="InterPro" id="IPR005882">
    <property type="entry name" value="Bifunctional_GlmU"/>
</dbReference>
<feature type="binding site" evidence="20">
    <location>
        <begin position="385"/>
        <end position="386"/>
    </location>
    <ligand>
        <name>acetyl-CoA</name>
        <dbReference type="ChEBI" id="CHEBI:57288"/>
    </ligand>
</feature>
<feature type="region of interest" description="N-acetyltransferase" evidence="20">
    <location>
        <begin position="251"/>
        <end position="455"/>
    </location>
</feature>
<evidence type="ECO:0000256" key="8">
    <source>
        <dbReference type="ARBA" id="ARBA00022695"/>
    </source>
</evidence>
<dbReference type="InterPro" id="IPR011004">
    <property type="entry name" value="Trimer_LpxA-like_sf"/>
</dbReference>
<dbReference type="GO" id="GO:0016020">
    <property type="term" value="C:membrane"/>
    <property type="evidence" value="ECO:0007669"/>
    <property type="project" value="GOC"/>
</dbReference>
<dbReference type="Pfam" id="PF25087">
    <property type="entry name" value="GMPPB_C"/>
    <property type="match status" value="1"/>
</dbReference>
<dbReference type="Gene3D" id="2.160.10.10">
    <property type="entry name" value="Hexapeptide repeat proteins"/>
    <property type="match status" value="1"/>
</dbReference>
<feature type="binding site" evidence="20">
    <location>
        <position position="439"/>
    </location>
    <ligand>
        <name>acetyl-CoA</name>
        <dbReference type="ChEBI" id="CHEBI:57288"/>
    </ligand>
</feature>
<dbReference type="NCBIfam" id="TIGR01173">
    <property type="entry name" value="glmU"/>
    <property type="match status" value="1"/>
</dbReference>
<dbReference type="GO" id="GO:0005737">
    <property type="term" value="C:cytoplasm"/>
    <property type="evidence" value="ECO:0007669"/>
    <property type="project" value="UniProtKB-SubCell"/>
</dbReference>
<dbReference type="GO" id="GO:0071555">
    <property type="term" value="P:cell wall organization"/>
    <property type="evidence" value="ECO:0007669"/>
    <property type="project" value="UniProtKB-KW"/>
</dbReference>
<keyword evidence="7 20" id="KW-0808">Transferase</keyword>
<evidence type="ECO:0000256" key="2">
    <source>
        <dbReference type="ARBA" id="ARBA00005166"/>
    </source>
</evidence>
<dbReference type="InterPro" id="IPR038009">
    <property type="entry name" value="GlmU_C_LbH"/>
</dbReference>
<dbReference type="EC" id="2.7.7.23" evidence="20"/>
<dbReference type="InterPro" id="IPR050065">
    <property type="entry name" value="GlmU-like"/>
</dbReference>
<comment type="catalytic activity">
    <reaction evidence="18 20">
        <text>N-acetyl-alpha-D-glucosamine 1-phosphate + UTP + H(+) = UDP-N-acetyl-alpha-D-glucosamine + diphosphate</text>
        <dbReference type="Rhea" id="RHEA:13509"/>
        <dbReference type="ChEBI" id="CHEBI:15378"/>
        <dbReference type="ChEBI" id="CHEBI:33019"/>
        <dbReference type="ChEBI" id="CHEBI:46398"/>
        <dbReference type="ChEBI" id="CHEBI:57705"/>
        <dbReference type="ChEBI" id="CHEBI:57776"/>
        <dbReference type="EC" id="2.7.7.23"/>
    </reaction>
</comment>
<evidence type="ECO:0000256" key="14">
    <source>
        <dbReference type="ARBA" id="ARBA00023268"/>
    </source>
</evidence>
<evidence type="ECO:0000256" key="11">
    <source>
        <dbReference type="ARBA" id="ARBA00022842"/>
    </source>
</evidence>
<keyword evidence="24" id="KW-1185">Reference proteome</keyword>
<feature type="binding site" evidence="20">
    <location>
        <position position="102"/>
    </location>
    <ligand>
        <name>Mg(2+)</name>
        <dbReference type="ChEBI" id="CHEBI:18420"/>
    </ligand>
</feature>
<comment type="pathway">
    <text evidence="2 20">Nucleotide-sugar biosynthesis; UDP-N-acetyl-alpha-D-glucosamine biosynthesis; N-acetyl-alpha-D-glucosamine 1-phosphate from alpha-D-glucosamine 6-phosphate (route II): step 2/2.</text>
</comment>
<evidence type="ECO:0000256" key="1">
    <source>
        <dbReference type="ARBA" id="ARBA00004496"/>
    </source>
</evidence>
<sequence length="455" mass="48521">MSLAAVILAAGKGTRMKSGLPKVMHRVCGRPMIEYVLDAVQGAGVEEIVVVVGFGGDLVARTVQDRARVVYQHQQLGTAHALLQAAPVLGNFPGAILVVCGDTPLVTSSTLARLAAAHAEMGVRATILTAILEDPTGYGRVIRDGEGRVQRIVEQRDATPRELAVKEINTGIYCFSAPGLFDALSAIKSENAQGEYYLTDIIGQLVQQGEPVAALKVEDPREVEGINDRRQLARMEAYLRQQILEELMLSGVTVVDPATTFVDRNVKIGPDTVIYPFTIIEGNTVIGRNCVIGPGSRLIDVQTGEGVVIEHSVIRESKIGDNCTIGPFAYIRPGCVLAPEVKVGDFVELKKTVVGRGSKIPHLSYVGDATVGSGVNIGAGTITCNYDGEKKWPTVIGDGAFIGSNTNLVAPVEVGKGAFIGAGSTITRDVPPGALGIERGRQRNIENWLQKKPRR</sequence>
<feature type="binding site" evidence="20">
    <location>
        <begin position="77"/>
        <end position="78"/>
    </location>
    <ligand>
        <name>UDP-N-acetyl-alpha-D-glucosamine</name>
        <dbReference type="ChEBI" id="CHEBI:57705"/>
    </ligand>
</feature>
<comment type="catalytic activity">
    <reaction evidence="17 20">
        <text>alpha-D-glucosamine 1-phosphate + acetyl-CoA = N-acetyl-alpha-D-glucosamine 1-phosphate + CoA + H(+)</text>
        <dbReference type="Rhea" id="RHEA:13725"/>
        <dbReference type="ChEBI" id="CHEBI:15378"/>
        <dbReference type="ChEBI" id="CHEBI:57287"/>
        <dbReference type="ChEBI" id="CHEBI:57288"/>
        <dbReference type="ChEBI" id="CHEBI:57776"/>
        <dbReference type="ChEBI" id="CHEBI:58516"/>
        <dbReference type="EC" id="2.3.1.157"/>
    </reaction>
</comment>
<dbReference type="GO" id="GO:0000902">
    <property type="term" value="P:cell morphogenesis"/>
    <property type="evidence" value="ECO:0007669"/>
    <property type="project" value="UniProtKB-UniRule"/>
</dbReference>
<keyword evidence="12 20" id="KW-0133">Cell shape</keyword>
<feature type="binding site" evidence="20">
    <location>
        <position position="404"/>
    </location>
    <ligand>
        <name>acetyl-CoA</name>
        <dbReference type="ChEBI" id="CHEBI:57288"/>
    </ligand>
</feature>
<evidence type="ECO:0000256" key="19">
    <source>
        <dbReference type="ARBA" id="ARBA00049628"/>
    </source>
</evidence>
<feature type="binding site" evidence="20">
    <location>
        <position position="72"/>
    </location>
    <ligand>
        <name>UDP-N-acetyl-alpha-D-glucosamine</name>
        <dbReference type="ChEBI" id="CHEBI:57705"/>
    </ligand>
</feature>
<dbReference type="RefSeq" id="WP_073162440.1">
    <property type="nucleotide sequence ID" value="NZ_FQUW01000004.1"/>
</dbReference>
<feature type="binding site" evidence="20">
    <location>
        <position position="22"/>
    </location>
    <ligand>
        <name>UDP-N-acetyl-alpha-D-glucosamine</name>
        <dbReference type="ChEBI" id="CHEBI:57705"/>
    </ligand>
</feature>
<dbReference type="UniPathway" id="UPA00113">
    <property type="reaction ID" value="UER00532"/>
</dbReference>
<dbReference type="Gene3D" id="3.90.550.10">
    <property type="entry name" value="Spore Coat Polysaccharide Biosynthesis Protein SpsA, Chain A"/>
    <property type="match status" value="1"/>
</dbReference>
<dbReference type="Proteomes" id="UP000184196">
    <property type="component" value="Unassembled WGS sequence"/>
</dbReference>
<feature type="binding site" evidence="20">
    <location>
        <position position="376"/>
    </location>
    <ligand>
        <name>UDP-N-acetyl-alpha-D-glucosamine</name>
        <dbReference type="ChEBI" id="CHEBI:57705"/>
    </ligand>
</feature>
<dbReference type="PANTHER" id="PTHR43584">
    <property type="entry name" value="NUCLEOTIDYL TRANSFERASE"/>
    <property type="match status" value="1"/>
</dbReference>
<keyword evidence="15 20" id="KW-0012">Acyltransferase</keyword>
<reference evidence="24" key="1">
    <citation type="submission" date="2016-11" db="EMBL/GenBank/DDBJ databases">
        <authorList>
            <person name="Varghese N."/>
            <person name="Submissions S."/>
        </authorList>
    </citation>
    <scope>NUCLEOTIDE SEQUENCE [LARGE SCALE GENOMIC DNA]</scope>
    <source>
        <strain evidence="24">DSM 11792</strain>
    </source>
</reference>
<feature type="binding site" evidence="20">
    <location>
        <position position="154"/>
    </location>
    <ligand>
        <name>UDP-N-acetyl-alpha-D-glucosamine</name>
        <dbReference type="ChEBI" id="CHEBI:57705"/>
    </ligand>
</feature>
<comment type="pathway">
    <text evidence="3 20">Nucleotide-sugar biosynthesis; UDP-N-acetyl-alpha-D-glucosamine biosynthesis; UDP-N-acetyl-alpha-D-glucosamine from N-acetyl-alpha-D-glucosamine 1-phosphate: step 1/1.</text>
</comment>
<evidence type="ECO:0000256" key="13">
    <source>
        <dbReference type="ARBA" id="ARBA00022984"/>
    </source>
</evidence>
<name>A0A1M4SL83_9FIRM</name>
<feature type="binding site" evidence="20">
    <location>
        <position position="379"/>
    </location>
    <ligand>
        <name>acetyl-CoA</name>
        <dbReference type="ChEBI" id="CHEBI:57288"/>
    </ligand>
</feature>
<dbReference type="GO" id="GO:0008360">
    <property type="term" value="P:regulation of cell shape"/>
    <property type="evidence" value="ECO:0007669"/>
    <property type="project" value="UniProtKB-KW"/>
</dbReference>
<evidence type="ECO:0000256" key="18">
    <source>
        <dbReference type="ARBA" id="ARBA00048493"/>
    </source>
</evidence>
<dbReference type="NCBIfam" id="NF010934">
    <property type="entry name" value="PRK14354.1"/>
    <property type="match status" value="1"/>
</dbReference>
<keyword evidence="16 20" id="KW-0961">Cell wall biogenesis/degradation</keyword>
<feature type="binding site" evidence="20">
    <location>
        <position position="350"/>
    </location>
    <ligand>
        <name>UDP-N-acetyl-alpha-D-glucosamine</name>
        <dbReference type="ChEBI" id="CHEBI:57705"/>
    </ligand>
</feature>
<dbReference type="PROSITE" id="PS00101">
    <property type="entry name" value="HEXAPEP_TRANSFERASES"/>
    <property type="match status" value="2"/>
</dbReference>
<keyword evidence="10 20" id="KW-0677">Repeat</keyword>
<dbReference type="Pfam" id="PF00132">
    <property type="entry name" value="Hexapep"/>
    <property type="match status" value="1"/>
</dbReference>
<comment type="subunit">
    <text evidence="20">Homotrimer.</text>
</comment>
<keyword evidence="14 20" id="KW-0511">Multifunctional enzyme</keyword>
<evidence type="ECO:0000256" key="4">
    <source>
        <dbReference type="ARBA" id="ARBA00007707"/>
    </source>
</evidence>
<feature type="binding site" evidence="20">
    <location>
        <position position="139"/>
    </location>
    <ligand>
        <name>UDP-N-acetyl-alpha-D-glucosamine</name>
        <dbReference type="ChEBI" id="CHEBI:57705"/>
    </ligand>
</feature>
<comment type="function">
    <text evidence="19 20">Catalyzes the last two sequential reactions in the de novo biosynthetic pathway for UDP-N-acetylglucosamine (UDP-GlcNAc). The C-terminal domain catalyzes the transfer of acetyl group from acetyl coenzyme A to glucosamine-1-phosphate (GlcN-1-P) to produce N-acetylglucosamine-1-phosphate (GlcNAc-1-P), which is converted into UDP-GlcNAc by the transfer of uridine 5-monophosphate (from uridine 5-triphosphate), a reaction catalyzed by the N-terminal domain.</text>
</comment>
<keyword evidence="6 20" id="KW-0963">Cytoplasm</keyword>
<feature type="binding site" evidence="20">
    <location>
        <position position="227"/>
    </location>
    <ligand>
        <name>Mg(2+)</name>
        <dbReference type="ChEBI" id="CHEBI:18420"/>
    </ligand>
</feature>
<dbReference type="CDD" id="cd03353">
    <property type="entry name" value="LbH_GlmU_C"/>
    <property type="match status" value="1"/>
</dbReference>
<evidence type="ECO:0000256" key="7">
    <source>
        <dbReference type="ARBA" id="ARBA00022679"/>
    </source>
</evidence>
<dbReference type="SUPFAM" id="SSF51161">
    <property type="entry name" value="Trimeric LpxA-like enzymes"/>
    <property type="match status" value="1"/>
</dbReference>
<evidence type="ECO:0000259" key="21">
    <source>
        <dbReference type="Pfam" id="PF00483"/>
    </source>
</evidence>
<gene>
    <name evidence="20" type="primary">glmU</name>
    <name evidence="23" type="ORF">SAMN02745218_00154</name>
</gene>
<evidence type="ECO:0000256" key="10">
    <source>
        <dbReference type="ARBA" id="ARBA00022737"/>
    </source>
</evidence>
<feature type="binding site" evidence="20">
    <location>
        <begin position="8"/>
        <end position="11"/>
    </location>
    <ligand>
        <name>UDP-N-acetyl-alpha-D-glucosamine</name>
        <dbReference type="ChEBI" id="CHEBI:57705"/>
    </ligand>
</feature>
<feature type="binding site" evidence="20">
    <location>
        <position position="422"/>
    </location>
    <ligand>
        <name>acetyl-CoA</name>
        <dbReference type="ChEBI" id="CHEBI:57288"/>
    </ligand>
</feature>
<dbReference type="GO" id="GO:0019134">
    <property type="term" value="F:glucosamine-1-phosphate N-acetyltransferase activity"/>
    <property type="evidence" value="ECO:0007669"/>
    <property type="project" value="UniProtKB-UniRule"/>
</dbReference>
<dbReference type="GO" id="GO:0009252">
    <property type="term" value="P:peptidoglycan biosynthetic process"/>
    <property type="evidence" value="ECO:0007669"/>
    <property type="project" value="UniProtKB-UniRule"/>
</dbReference>
<comment type="subcellular location">
    <subcellularLocation>
        <location evidence="1 20">Cytoplasm</location>
    </subcellularLocation>
</comment>
<feature type="region of interest" description="Pyrophosphorylase" evidence="20">
    <location>
        <begin position="1"/>
        <end position="229"/>
    </location>
</feature>
<comment type="pathway">
    <text evidence="20">Bacterial outer membrane biogenesis; LPS lipid A biosynthesis.</text>
</comment>
<evidence type="ECO:0000256" key="6">
    <source>
        <dbReference type="ARBA" id="ARBA00022490"/>
    </source>
</evidence>
<dbReference type="SUPFAM" id="SSF53448">
    <property type="entry name" value="Nucleotide-diphospho-sugar transferases"/>
    <property type="match status" value="1"/>
</dbReference>
<feature type="binding site" evidence="20">
    <location>
        <position position="169"/>
    </location>
    <ligand>
        <name>UDP-N-acetyl-alpha-D-glucosamine</name>
        <dbReference type="ChEBI" id="CHEBI:57705"/>
    </ligand>
</feature>
<dbReference type="InterPro" id="IPR056729">
    <property type="entry name" value="GMPPB_C"/>
</dbReference>
<feature type="region of interest" description="Linker" evidence="20">
    <location>
        <begin position="230"/>
        <end position="250"/>
    </location>
</feature>
<dbReference type="CDD" id="cd02540">
    <property type="entry name" value="GT2_GlmU_N_bac"/>
    <property type="match status" value="1"/>
</dbReference>
<dbReference type="HAMAP" id="MF_01631">
    <property type="entry name" value="GlmU"/>
    <property type="match status" value="1"/>
</dbReference>
<evidence type="ECO:0000256" key="16">
    <source>
        <dbReference type="ARBA" id="ARBA00023316"/>
    </source>
</evidence>
<dbReference type="OrthoDB" id="9775031at2"/>
<evidence type="ECO:0000256" key="9">
    <source>
        <dbReference type="ARBA" id="ARBA00022723"/>
    </source>
</evidence>
<keyword evidence="9 20" id="KW-0479">Metal-binding</keyword>
<evidence type="ECO:0000256" key="20">
    <source>
        <dbReference type="HAMAP-Rule" id="MF_01631"/>
    </source>
</evidence>
<comment type="cofactor">
    <cofactor evidence="20">
        <name>Mg(2+)</name>
        <dbReference type="ChEBI" id="CHEBI:18420"/>
    </cofactor>
    <text evidence="20">Binds 1 Mg(2+) ion per subunit.</text>
</comment>
<comment type="similarity">
    <text evidence="5 20">In the N-terminal section; belongs to the N-acetylglucosamine-1-phosphate uridyltransferase family.</text>
</comment>
<feature type="active site" description="Proton acceptor" evidence="20">
    <location>
        <position position="362"/>
    </location>
</feature>
<dbReference type="EC" id="2.3.1.157" evidence="20"/>
<proteinExistence type="inferred from homology"/>
<feature type="binding site" evidence="20">
    <location>
        <position position="332"/>
    </location>
    <ligand>
        <name>UDP-N-acetyl-alpha-D-glucosamine</name>
        <dbReference type="ChEBI" id="CHEBI:57705"/>
    </ligand>
</feature>
<keyword evidence="11 20" id="KW-0460">Magnesium</keyword>
<organism evidence="23 24">
    <name type="scientific">Desulfofundulus australicus DSM 11792</name>
    <dbReference type="NCBI Taxonomy" id="1121425"/>
    <lineage>
        <taxon>Bacteria</taxon>
        <taxon>Bacillati</taxon>
        <taxon>Bacillota</taxon>
        <taxon>Clostridia</taxon>
        <taxon>Eubacteriales</taxon>
        <taxon>Peptococcaceae</taxon>
        <taxon>Desulfofundulus</taxon>
    </lineage>
</organism>